<reference evidence="5" key="1">
    <citation type="submission" date="2019-03" db="EMBL/GenBank/DDBJ databases">
        <title>Aquabacterium pictum sp.nov., the first bacteriochlorophyll a-containing freshwater bacterium in the genus Aquabacterium of the class Betaproteobacteria.</title>
        <authorList>
            <person name="Hirose S."/>
            <person name="Tank M."/>
            <person name="Hara E."/>
            <person name="Tamaki H."/>
            <person name="Takaichi S."/>
            <person name="Haruta S."/>
            <person name="Hanada S."/>
        </authorList>
    </citation>
    <scope>NUCLEOTIDE SEQUENCE [LARGE SCALE GENOMIC DNA]</scope>
    <source>
        <strain evidence="5">W35</strain>
    </source>
</reference>
<dbReference type="PANTHER" id="PTHR42749:SF1">
    <property type="entry name" value="CELL SHAPE-DETERMINING PROTEIN MREB"/>
    <property type="match status" value="1"/>
</dbReference>
<dbReference type="InterPro" id="IPR013126">
    <property type="entry name" value="Hsp_70_fam"/>
</dbReference>
<proteinExistence type="predicted"/>
<protein>
    <submittedName>
        <fullName evidence="4">Chaperone protein</fullName>
    </submittedName>
</protein>
<comment type="caution">
    <text evidence="4">The sequence shown here is derived from an EMBL/GenBank/DDBJ whole genome shotgun (WGS) entry which is preliminary data.</text>
</comment>
<gene>
    <name evidence="4" type="ORF">AQPW35_42970</name>
</gene>
<evidence type="ECO:0000256" key="2">
    <source>
        <dbReference type="ARBA" id="ARBA00022840"/>
    </source>
</evidence>
<dbReference type="Pfam" id="PF00012">
    <property type="entry name" value="HSP70"/>
    <property type="match status" value="1"/>
</dbReference>
<name>A0A480AWE5_9BURK</name>
<dbReference type="GO" id="GO:0005524">
    <property type="term" value="F:ATP binding"/>
    <property type="evidence" value="ECO:0007669"/>
    <property type="project" value="UniProtKB-KW"/>
</dbReference>
<evidence type="ECO:0000256" key="3">
    <source>
        <dbReference type="SAM" id="MobiDB-lite"/>
    </source>
</evidence>
<evidence type="ECO:0000256" key="1">
    <source>
        <dbReference type="ARBA" id="ARBA00022741"/>
    </source>
</evidence>
<keyword evidence="1" id="KW-0547">Nucleotide-binding</keyword>
<dbReference type="GO" id="GO:0140662">
    <property type="term" value="F:ATP-dependent protein folding chaperone"/>
    <property type="evidence" value="ECO:0007669"/>
    <property type="project" value="InterPro"/>
</dbReference>
<dbReference type="EMBL" id="BJCL01000014">
    <property type="protein sequence ID" value="GCL65216.1"/>
    <property type="molecule type" value="Genomic_DNA"/>
</dbReference>
<dbReference type="AlphaFoldDB" id="A0A480AWE5"/>
<dbReference type="PANTHER" id="PTHR42749">
    <property type="entry name" value="CELL SHAPE-DETERMINING PROTEIN MREB"/>
    <property type="match status" value="1"/>
</dbReference>
<evidence type="ECO:0000313" key="4">
    <source>
        <dbReference type="EMBL" id="GCL65216.1"/>
    </source>
</evidence>
<dbReference type="SUPFAM" id="SSF53067">
    <property type="entry name" value="Actin-like ATPase domain"/>
    <property type="match status" value="2"/>
</dbReference>
<keyword evidence="2" id="KW-0067">ATP-binding</keyword>
<accession>A0A480AWE5</accession>
<evidence type="ECO:0000313" key="5">
    <source>
        <dbReference type="Proteomes" id="UP000301751"/>
    </source>
</evidence>
<feature type="region of interest" description="Disordered" evidence="3">
    <location>
        <begin position="1"/>
        <end position="24"/>
    </location>
</feature>
<keyword evidence="5" id="KW-1185">Reference proteome</keyword>
<organism evidence="4 5">
    <name type="scientific">Pseudaquabacterium pictum</name>
    <dbReference type="NCBI Taxonomy" id="2315236"/>
    <lineage>
        <taxon>Bacteria</taxon>
        <taxon>Pseudomonadati</taxon>
        <taxon>Pseudomonadota</taxon>
        <taxon>Betaproteobacteria</taxon>
        <taxon>Burkholderiales</taxon>
        <taxon>Sphaerotilaceae</taxon>
        <taxon>Pseudaquabacterium</taxon>
    </lineage>
</organism>
<dbReference type="InterPro" id="IPR043129">
    <property type="entry name" value="ATPase_NBD"/>
</dbReference>
<dbReference type="Gene3D" id="3.30.420.40">
    <property type="match status" value="3"/>
</dbReference>
<sequence>MGRAARARAPRIAPLSHPPGLAEPTMPAAAPDVCAIDFGTSNSAIALPLADADGGGVRLVALEGTQRTMPTAVFYAVEGLAPHEEPQRHYGRAAVAAYVEGIEGRLMRSMKSILGSTLATQATEVGAGRQVQYLDMVGAYLRHLRGMAEAEAGHALTRAVLGRPVFFVDDDPERDAAAQAALAEAAHAVGFREVSFQYEPIAAALDYESTIDREQVVLVADIGGGTSDFSLVRVGPQRSRRLDRQSDILGNHGVHIAGTDFDRHIELARILPACGYRALGPTGREVPSRVYFDLATWHLINTVYAPGRVAELARMKSFYADTRQHARLMAVVTERLGHALIGQAEAAKIAVADGGRTDVDLDALEPGLVAALDSAQALAALDADIERIAAAADETLAQAGLERGQVDALYFTGGSTGLKPLAERIAARFPQATAMRGDRFASVAQGLGIHARRLYGARG</sequence>
<dbReference type="Gene3D" id="3.90.640.10">
    <property type="entry name" value="Actin, Chain A, domain 4"/>
    <property type="match status" value="1"/>
</dbReference>
<dbReference type="Proteomes" id="UP000301751">
    <property type="component" value="Unassembled WGS sequence"/>
</dbReference>